<accession>A0AAN8I3M8</accession>
<feature type="region of interest" description="Disordered" evidence="1">
    <location>
        <begin position="1"/>
        <end position="75"/>
    </location>
</feature>
<reference evidence="2 3" key="1">
    <citation type="submission" date="2022-12" db="EMBL/GenBank/DDBJ databases">
        <title>Genomic features and morphological characterization of a novel Knufia sp. strain isolated from spacecraft assembly facility.</title>
        <authorList>
            <person name="Teixeira M."/>
            <person name="Chander A.M."/>
            <person name="Stajich J.E."/>
            <person name="Venkateswaran K."/>
        </authorList>
    </citation>
    <scope>NUCLEOTIDE SEQUENCE [LARGE SCALE GENOMIC DNA]</scope>
    <source>
        <strain evidence="2 3">FJI-L2-BK-P2</strain>
    </source>
</reference>
<evidence type="ECO:0000313" key="3">
    <source>
        <dbReference type="Proteomes" id="UP001316803"/>
    </source>
</evidence>
<comment type="caution">
    <text evidence="2">The sequence shown here is derived from an EMBL/GenBank/DDBJ whole genome shotgun (WGS) entry which is preliminary data.</text>
</comment>
<name>A0AAN8I3M8_9EURO</name>
<feature type="region of interest" description="Disordered" evidence="1">
    <location>
        <begin position="819"/>
        <end position="896"/>
    </location>
</feature>
<evidence type="ECO:0000313" key="2">
    <source>
        <dbReference type="EMBL" id="KAK5948695.1"/>
    </source>
</evidence>
<proteinExistence type="predicted"/>
<feature type="compositionally biased region" description="Basic residues" evidence="1">
    <location>
        <begin position="836"/>
        <end position="865"/>
    </location>
</feature>
<feature type="compositionally biased region" description="Acidic residues" evidence="1">
    <location>
        <begin position="45"/>
        <end position="59"/>
    </location>
</feature>
<dbReference type="Proteomes" id="UP001316803">
    <property type="component" value="Unassembled WGS sequence"/>
</dbReference>
<gene>
    <name evidence="2" type="ORF">OHC33_010298</name>
</gene>
<dbReference type="EMBL" id="JAKLMC020000044">
    <property type="protein sequence ID" value="KAK5948695.1"/>
    <property type="molecule type" value="Genomic_DNA"/>
</dbReference>
<feature type="compositionally biased region" description="Basic and acidic residues" evidence="1">
    <location>
        <begin position="823"/>
        <end position="835"/>
    </location>
</feature>
<keyword evidence="3" id="KW-1185">Reference proteome</keyword>
<feature type="compositionally biased region" description="Acidic residues" evidence="1">
    <location>
        <begin position="869"/>
        <end position="892"/>
    </location>
</feature>
<protein>
    <submittedName>
        <fullName evidence="2">Uncharacterized protein</fullName>
    </submittedName>
</protein>
<feature type="compositionally biased region" description="Low complexity" evidence="1">
    <location>
        <begin position="61"/>
        <end position="73"/>
    </location>
</feature>
<dbReference type="AlphaFoldDB" id="A0AAN8I3M8"/>
<sequence>MALDLPDAVDPEKEEHGPDLMSDITDGSSAFIEMEVDSPDRDFDQELDFDLPLDHDDDGYAATSSASPQSFSSNRHRFVSPNTIVVAPPRIRTSTPVSPDYEDLISDEGELEPEPFSPFEALPTELVQSIATQASSDLDLGRLALTSPTFATQLNPDNAGIWRKRFLARYDYPILHKVHEFAIAYKVRRFVLRKLDGRAFALGQSDRAEHQLLVIKDMVLETYNRHKPYLPPPTFSKNLAAMSSPSTSPWILKFMGSALYDNEKTKFGRPHMLFDTLQVTLSHLVLSQRSPVLINLPSSRDNYDLARVYNYNKPLVMLLERLPDDAENVQKPFKSKRFPNLRSPTPEPVKPRFKLDMHTLLHIRNFWQRHFADDVQGIGENTYASMARSLVALGKTPRKWDCALQEQLLVSAKWYGHYSCLHPWPKSRQDLEERQSCAEDWKHIDPMVLDLEASTSNKDGAWWPPAFSTIPAFADSMPGDRHHKEYNVKFLRGIAPFLELKHHDKSKSAEDDADGDDTKLPKWHPFLASRLHGFVHDIPDATVLGRKPRRERFSELNKREEEQAIPGWKHIIMIMYKPTSRQLLSVLEHAMEDYGGASGTEMDFNTASIWNEDDGDGGGAGTTDVDTIGGTQAHVQPNENQNQDFASLGAVTTSNINNTAQQSTTAAAPGPVPALSNVTADTDTSPTEEQIEAQLRLQITRRIKAYSQIYQKRVEAIQAYVAPPDNPYQIRQNPKPLPKPLPQLWSPEHIRTLEESHSSAAYTTWDDGTIDYAYAYEGVIIPGGKIMLGRWWRVQGIEGMGAGKEVGPDTVGVEVRAVAQEDTSEHGSYEDDSSGKKGKGKRKAKKQGKNKSKRRSTRKKNKRKVTSSDSEEDNYDEQDADYEDDDHDEEQLEPEKEVEYEFVTMLNGEESRAVNACKGLERGPFVFWTG</sequence>
<organism evidence="2 3">
    <name type="scientific">Knufia fluminis</name>
    <dbReference type="NCBI Taxonomy" id="191047"/>
    <lineage>
        <taxon>Eukaryota</taxon>
        <taxon>Fungi</taxon>
        <taxon>Dikarya</taxon>
        <taxon>Ascomycota</taxon>
        <taxon>Pezizomycotina</taxon>
        <taxon>Eurotiomycetes</taxon>
        <taxon>Chaetothyriomycetidae</taxon>
        <taxon>Chaetothyriales</taxon>
        <taxon>Trichomeriaceae</taxon>
        <taxon>Knufia</taxon>
    </lineage>
</organism>
<evidence type="ECO:0000256" key="1">
    <source>
        <dbReference type="SAM" id="MobiDB-lite"/>
    </source>
</evidence>